<protein>
    <recommendedName>
        <fullName evidence="3">HTH cro/C1-type domain-containing protein</fullName>
    </recommendedName>
</protein>
<sequence length="74" mass="8384">MNAYTAYRLADDAGVSVHVLRDYKLGCCSPRPDRLIQSFRDMTAMCVQFKTVTAQTMLDFGVVTKVYGNNTRDR</sequence>
<accession>A0ABQ5YUP4</accession>
<gene>
    <name evidence="1" type="ORF">GCM10007875_15690</name>
</gene>
<reference evidence="2" key="1">
    <citation type="journal article" date="2019" name="Int. J. Syst. Evol. Microbiol.">
        <title>The Global Catalogue of Microorganisms (GCM) 10K type strain sequencing project: providing services to taxonomists for standard genome sequencing and annotation.</title>
        <authorList>
            <consortium name="The Broad Institute Genomics Platform"/>
            <consortium name="The Broad Institute Genome Sequencing Center for Infectious Disease"/>
            <person name="Wu L."/>
            <person name="Ma J."/>
        </authorList>
    </citation>
    <scope>NUCLEOTIDE SEQUENCE [LARGE SCALE GENOMIC DNA]</scope>
    <source>
        <strain evidence="2">NBRC 105857</strain>
    </source>
</reference>
<evidence type="ECO:0000313" key="1">
    <source>
        <dbReference type="EMBL" id="GLR26479.1"/>
    </source>
</evidence>
<name>A0ABQ5YUP4_9BURK</name>
<proteinExistence type="predicted"/>
<evidence type="ECO:0000313" key="2">
    <source>
        <dbReference type="Proteomes" id="UP001156664"/>
    </source>
</evidence>
<dbReference type="EMBL" id="BSOJ01000015">
    <property type="protein sequence ID" value="GLR26479.1"/>
    <property type="molecule type" value="Genomic_DNA"/>
</dbReference>
<organism evidence="1 2">
    <name type="scientific">Limnobacter litoralis</name>
    <dbReference type="NCBI Taxonomy" id="481366"/>
    <lineage>
        <taxon>Bacteria</taxon>
        <taxon>Pseudomonadati</taxon>
        <taxon>Pseudomonadota</taxon>
        <taxon>Betaproteobacteria</taxon>
        <taxon>Burkholderiales</taxon>
        <taxon>Burkholderiaceae</taxon>
        <taxon>Limnobacter</taxon>
    </lineage>
</organism>
<comment type="caution">
    <text evidence="1">The sequence shown here is derived from an EMBL/GenBank/DDBJ whole genome shotgun (WGS) entry which is preliminary data.</text>
</comment>
<keyword evidence="2" id="KW-1185">Reference proteome</keyword>
<dbReference type="Proteomes" id="UP001156664">
    <property type="component" value="Unassembled WGS sequence"/>
</dbReference>
<evidence type="ECO:0008006" key="3">
    <source>
        <dbReference type="Google" id="ProtNLM"/>
    </source>
</evidence>